<protein>
    <recommendedName>
        <fullName evidence="1">Retrovirus-related Pol polyprotein from transposon TNT 1-94-like beta-barrel domain-containing protein</fullName>
    </recommendedName>
</protein>
<evidence type="ECO:0000259" key="1">
    <source>
        <dbReference type="Pfam" id="PF22936"/>
    </source>
</evidence>
<sequence length="80" mass="8605">MTVAVGGVTCEIKGTGTVRMIFRSEGESENADFKNVLYSPKLQKNLISGSLINKAGSHFIGKKGQVNVYDKDVLKVSTAK</sequence>
<dbReference type="InterPro" id="IPR054722">
    <property type="entry name" value="PolX-like_BBD"/>
</dbReference>
<feature type="domain" description="Retrovirus-related Pol polyprotein from transposon TNT 1-94-like beta-barrel" evidence="1">
    <location>
        <begin position="7"/>
        <end position="56"/>
    </location>
</feature>
<evidence type="ECO:0000313" key="2">
    <source>
        <dbReference type="EMBL" id="GFY73278.1"/>
    </source>
</evidence>
<proteinExistence type="predicted"/>
<evidence type="ECO:0000313" key="3">
    <source>
        <dbReference type="Proteomes" id="UP000886998"/>
    </source>
</evidence>
<dbReference type="OrthoDB" id="7548346at2759"/>
<comment type="caution">
    <text evidence="2">The sequence shown here is derived from an EMBL/GenBank/DDBJ whole genome shotgun (WGS) entry which is preliminary data.</text>
</comment>
<keyword evidence="3" id="KW-1185">Reference proteome</keyword>
<dbReference type="AlphaFoldDB" id="A0A8X7CLX1"/>
<accession>A0A8X7CLX1</accession>
<dbReference type="EMBL" id="BMAV01019963">
    <property type="protein sequence ID" value="GFY73278.1"/>
    <property type="molecule type" value="Genomic_DNA"/>
</dbReference>
<organism evidence="2 3">
    <name type="scientific">Trichonephila inaurata madagascariensis</name>
    <dbReference type="NCBI Taxonomy" id="2747483"/>
    <lineage>
        <taxon>Eukaryota</taxon>
        <taxon>Metazoa</taxon>
        <taxon>Ecdysozoa</taxon>
        <taxon>Arthropoda</taxon>
        <taxon>Chelicerata</taxon>
        <taxon>Arachnida</taxon>
        <taxon>Araneae</taxon>
        <taxon>Araneomorphae</taxon>
        <taxon>Entelegynae</taxon>
        <taxon>Araneoidea</taxon>
        <taxon>Nephilidae</taxon>
        <taxon>Trichonephila</taxon>
        <taxon>Trichonephila inaurata</taxon>
    </lineage>
</organism>
<dbReference type="Proteomes" id="UP000886998">
    <property type="component" value="Unassembled WGS sequence"/>
</dbReference>
<name>A0A8X7CLX1_9ARAC</name>
<dbReference type="Pfam" id="PF22936">
    <property type="entry name" value="Pol_BBD"/>
    <property type="match status" value="1"/>
</dbReference>
<gene>
    <name evidence="2" type="primary">AVEN_76092_1</name>
    <name evidence="2" type="ORF">TNIN_228681</name>
</gene>
<reference evidence="2" key="1">
    <citation type="submission" date="2020-08" db="EMBL/GenBank/DDBJ databases">
        <title>Multicomponent nature underlies the extraordinary mechanical properties of spider dragline silk.</title>
        <authorList>
            <person name="Kono N."/>
            <person name="Nakamura H."/>
            <person name="Mori M."/>
            <person name="Yoshida Y."/>
            <person name="Ohtoshi R."/>
            <person name="Malay A.D."/>
            <person name="Moran D.A.P."/>
            <person name="Tomita M."/>
            <person name="Numata K."/>
            <person name="Arakawa K."/>
        </authorList>
    </citation>
    <scope>NUCLEOTIDE SEQUENCE</scope>
</reference>